<evidence type="ECO:0000256" key="2">
    <source>
        <dbReference type="ARBA" id="ARBA00023157"/>
    </source>
</evidence>
<gene>
    <name evidence="5" type="ORF">C4544_05050</name>
</gene>
<dbReference type="Gene3D" id="2.60.40.1190">
    <property type="match status" value="1"/>
</dbReference>
<dbReference type="Gene3D" id="2.60.120.200">
    <property type="match status" value="1"/>
</dbReference>
<evidence type="ECO:0000256" key="3">
    <source>
        <dbReference type="SAM" id="Phobius"/>
    </source>
</evidence>
<dbReference type="EMBL" id="QZJW01000045">
    <property type="protein sequence ID" value="RJO60409.1"/>
    <property type="molecule type" value="Genomic_DNA"/>
</dbReference>
<keyword evidence="3" id="KW-0812">Transmembrane</keyword>
<dbReference type="Pfam" id="PF11617">
    <property type="entry name" value="Cu-binding_MopE"/>
    <property type="match status" value="3"/>
</dbReference>
<dbReference type="Pfam" id="PF06452">
    <property type="entry name" value="CBM9_1"/>
    <property type="match status" value="1"/>
</dbReference>
<dbReference type="SMART" id="SM00560">
    <property type="entry name" value="LamGL"/>
    <property type="match status" value="1"/>
</dbReference>
<evidence type="ECO:0000256" key="1">
    <source>
        <dbReference type="ARBA" id="ARBA00022729"/>
    </source>
</evidence>
<dbReference type="InterPro" id="IPR012334">
    <property type="entry name" value="Pectin_lyas_fold"/>
</dbReference>
<keyword evidence="2" id="KW-1015">Disulfide bond</keyword>
<dbReference type="SMART" id="SM00710">
    <property type="entry name" value="PbH1"/>
    <property type="match status" value="9"/>
</dbReference>
<dbReference type="InterPro" id="IPR013320">
    <property type="entry name" value="ConA-like_dom_sf"/>
</dbReference>
<dbReference type="PANTHER" id="PTHR42535">
    <property type="entry name" value="OOKINETE PROTEIN, PUTATIVE-RELATED"/>
    <property type="match status" value="1"/>
</dbReference>
<organism evidence="5 6">
    <name type="scientific">candidate division WS5 bacterium</name>
    <dbReference type="NCBI Taxonomy" id="2093353"/>
    <lineage>
        <taxon>Bacteria</taxon>
        <taxon>candidate division WS5</taxon>
    </lineage>
</organism>
<keyword evidence="3" id="KW-0472">Membrane</keyword>
<dbReference type="SUPFAM" id="SSF49899">
    <property type="entry name" value="Concanavalin A-like lectins/glucanases"/>
    <property type="match status" value="1"/>
</dbReference>
<feature type="transmembrane region" description="Helical" evidence="3">
    <location>
        <begin position="12"/>
        <end position="33"/>
    </location>
</feature>
<evidence type="ECO:0000259" key="4">
    <source>
        <dbReference type="SMART" id="SM00560"/>
    </source>
</evidence>
<proteinExistence type="predicted"/>
<sequence length="1581" mass="171610">MKERRSHQYFKINNITLFILQIFFYVLIFQAGYAQSPTDGLVAYWTFDEVGGTTAQDSSGNNHPGTLFNNPTWVTGRINNAVSFDGINDYVEINDHNKLDLTGGEFTLSAWIYPEAYGEYLTGRIIDHGGGSTGDGGWSLLVNNWSGEQGLRASIKNGNSSTGIYSDINSITLNRWQHVAVTLQLGTITFYVDGQIRGQTTGVPSPTNRAAPVRIGMAATDYLRAFTGVIDEVRIHDRALPDQEIMDLYNQAPPQSDMNPPVISNGQPSGELPLETTTAMLSVSTDEAATCKYSTSPDIPYSSMTDTFSATGVTTHTNPISGLQYIQSRSYYVKCRDQSGNSNPDDYTVSFSFSRTVYSISPSGSDADPGTELLPMKTVQHALNSASGNNSYETIFKVAQGAYYENISIVCCSSRNNWRILGGWNSDFSERDEDPSKTVIDGGGKQRVIKINVPELNLTIEGLTIRNGYDSSIGGGVAVFPFYHATITLNLVNNIIARNISGSAGGGVYVFSRGSASTTTLTLTDNVIAHNRADDYCGGVCVISEDSANTIATIANNTIIDNHAGYHGGGIYIRSYNGATITSTFTNNAVTHNSAAYFGAGVYAYAESGATQSTDIIDNRITGNTDPYFGGGVYLHSVSNATLKTNFTNNTITGNTAALHGGGIFALSALDATITPPIVNTNNMIKNTITDNNAGYDGGGVFSWGKTTLTFANNITARNSASRGAGVFASEGAVLTFKNDTITGNSSAFCGGGVYTHNDSDALYTTTANIINTIIFENTATQDGSDIYKSPDFTEINISYSNVGNVYPPDTYNNLGHNIYLAPRFINFANSDYHLSSSSPLINQGDNSVVSWGTDIDGETRIMYDDKVDIGADEHIYSIIKPIPLPTMNMDGDLSEYAGVDKITIKPSTGENTVTVRAIWADDAIYLAYEVTDTQLNATSTTRDGNVKNDDSVGWAIDTLNNDGGSGDPNTPFMLDDDYQGLVNILNTLYDLKGTPSGTPTSSWNGSWQSAAQFNGTVNDNSDIDTGYTVEVKIPWTAIGFPSKPPVDTLVRIGFLLNDKDTSFCDVDPAGTYIDSENYTGTITQGDISYSLQTTQDGYLGSGYLISSSSGTETTVCPASNEGKQYTVNFNTTGTYKVWMRNYSPNSDSNSIFIGLDGMCAGSIKQSTYYNSWRWSNSLKNGSNAITINTAGEHTVNIWAKETNHLLDGIYLTTGTETPTDQLHGTEINPTNCGTTIDAIWPDGGGGMTFENASNWQEMRLTVLTNYYCDYDHDGYIASLPSNVCMGTECQPIYCQTIAGTDCNDNDFYEHLNQTWYKDSDTDNYSDGITDQVSCTRLQGYKTYMELIAVPQDCYVPAFKTLCDCDDTNEFAYPGAPEIWYNGVDQDCDGCNDYDQDNDSFVHENWNEKADDCSQDIDGCCSPGINDCNDTDDYLNPDTEWHPDSDGDTFGNPTYAFVQCSQPSGPPVYVLDNQDCDDNDINIYHGGPSVRVLGVSLAYYFSLQEAYAAASSGESIQCKDTTFTEHLSFDLSKTVYIEGGYDCAYSDITGSTTVTGDMLITDGSVTVEYFEIQMPSLDWEY</sequence>
<dbReference type="Proteomes" id="UP000285655">
    <property type="component" value="Unassembled WGS sequence"/>
</dbReference>
<dbReference type="InterPro" id="IPR011050">
    <property type="entry name" value="Pectin_lyase_fold/virulence"/>
</dbReference>
<keyword evidence="3" id="KW-1133">Transmembrane helix</keyword>
<dbReference type="Gene3D" id="2.160.20.10">
    <property type="entry name" value="Single-stranded right-handed beta-helix, Pectin lyase-like"/>
    <property type="match status" value="2"/>
</dbReference>
<dbReference type="GO" id="GO:0030246">
    <property type="term" value="F:carbohydrate binding"/>
    <property type="evidence" value="ECO:0007669"/>
    <property type="project" value="InterPro"/>
</dbReference>
<dbReference type="SUPFAM" id="SSF49344">
    <property type="entry name" value="CBD9-like"/>
    <property type="match status" value="1"/>
</dbReference>
<dbReference type="GO" id="GO:0016052">
    <property type="term" value="P:carbohydrate catabolic process"/>
    <property type="evidence" value="ECO:0007669"/>
    <property type="project" value="InterPro"/>
</dbReference>
<feature type="domain" description="LamG-like jellyroll fold" evidence="4">
    <location>
        <begin position="104"/>
        <end position="243"/>
    </location>
</feature>
<comment type="caution">
    <text evidence="5">The sequence shown here is derived from an EMBL/GenBank/DDBJ whole genome shotgun (WGS) entry which is preliminary data.</text>
</comment>
<dbReference type="InterPro" id="IPR021655">
    <property type="entry name" value="Put_metal-bd"/>
</dbReference>
<name>A0A419DB76_9BACT</name>
<dbReference type="GO" id="GO:0004553">
    <property type="term" value="F:hydrolase activity, hydrolyzing O-glycosyl compounds"/>
    <property type="evidence" value="ECO:0007669"/>
    <property type="project" value="InterPro"/>
</dbReference>
<accession>A0A419DB76</accession>
<keyword evidence="1" id="KW-0732">Signal</keyword>
<dbReference type="Pfam" id="PF13385">
    <property type="entry name" value="Laminin_G_3"/>
    <property type="match status" value="1"/>
</dbReference>
<dbReference type="InterPro" id="IPR010502">
    <property type="entry name" value="Carb-bd_dom_fam9"/>
</dbReference>
<protein>
    <recommendedName>
        <fullName evidence="4">LamG-like jellyroll fold domain-containing protein</fullName>
    </recommendedName>
</protein>
<dbReference type="InterPro" id="IPR006626">
    <property type="entry name" value="PbH1"/>
</dbReference>
<dbReference type="InterPro" id="IPR006558">
    <property type="entry name" value="LamG-like"/>
</dbReference>
<evidence type="ECO:0000313" key="5">
    <source>
        <dbReference type="EMBL" id="RJO60409.1"/>
    </source>
</evidence>
<dbReference type="SUPFAM" id="SSF51126">
    <property type="entry name" value="Pectin lyase-like"/>
    <property type="match status" value="2"/>
</dbReference>
<evidence type="ECO:0000313" key="6">
    <source>
        <dbReference type="Proteomes" id="UP000285655"/>
    </source>
</evidence>
<reference evidence="5 6" key="1">
    <citation type="journal article" date="2017" name="ISME J.">
        <title>Energy and carbon metabolisms in a deep terrestrial subsurface fluid microbial community.</title>
        <authorList>
            <person name="Momper L."/>
            <person name="Jungbluth S.P."/>
            <person name="Lee M.D."/>
            <person name="Amend J.P."/>
        </authorList>
    </citation>
    <scope>NUCLEOTIDE SEQUENCE [LARGE SCALE GENOMIC DNA]</scope>
    <source>
        <strain evidence="5">SURF_29</strain>
    </source>
</reference>
<dbReference type="PANTHER" id="PTHR42535:SF2">
    <property type="entry name" value="CHROMOSOME UNDETERMINED SCAFFOLD_146, WHOLE GENOME SHOTGUN SEQUENCE"/>
    <property type="match status" value="1"/>
</dbReference>
<dbReference type="Gene3D" id="2.60.120.260">
    <property type="entry name" value="Galactose-binding domain-like"/>
    <property type="match status" value="1"/>
</dbReference>